<dbReference type="Proteomes" id="UP000777784">
    <property type="component" value="Unassembled WGS sequence"/>
</dbReference>
<organism evidence="1 2">
    <name type="scientific">Eiseniibacteriota bacterium</name>
    <dbReference type="NCBI Taxonomy" id="2212470"/>
    <lineage>
        <taxon>Bacteria</taxon>
        <taxon>Candidatus Eiseniibacteriota</taxon>
    </lineage>
</organism>
<sequence length="87" mass="9618">MPNRFRQIAAYSANRTNRQLAEEMAQKTSLTAAQIEAMLPRKADKEHFAALVAIVNSSASSNKKVADLKENIEKLGFVVMKVLQATL</sequence>
<gene>
    <name evidence="1" type="ORF">KJ970_15380</name>
</gene>
<comment type="caution">
    <text evidence="1">The sequence shown here is derived from an EMBL/GenBank/DDBJ whole genome shotgun (WGS) entry which is preliminary data.</text>
</comment>
<evidence type="ECO:0000313" key="1">
    <source>
        <dbReference type="EMBL" id="MBU2692304.1"/>
    </source>
</evidence>
<accession>A0A948W776</accession>
<name>A0A948W776_UNCEI</name>
<dbReference type="AlphaFoldDB" id="A0A948W776"/>
<reference evidence="1" key="1">
    <citation type="submission" date="2021-05" db="EMBL/GenBank/DDBJ databases">
        <title>Energy efficiency and biological interactions define the core microbiome of deep oligotrophic groundwater.</title>
        <authorList>
            <person name="Mehrshad M."/>
            <person name="Lopez-Fernandez M."/>
            <person name="Bell E."/>
            <person name="Bernier-Latmani R."/>
            <person name="Bertilsson S."/>
            <person name="Dopson M."/>
        </authorList>
    </citation>
    <scope>NUCLEOTIDE SEQUENCE</scope>
    <source>
        <strain evidence="1">Modern_marine.mb.64</strain>
    </source>
</reference>
<evidence type="ECO:0000313" key="2">
    <source>
        <dbReference type="Proteomes" id="UP000777784"/>
    </source>
</evidence>
<proteinExistence type="predicted"/>
<protein>
    <submittedName>
        <fullName evidence="1">Uncharacterized protein</fullName>
    </submittedName>
</protein>
<dbReference type="EMBL" id="JAHJDP010000087">
    <property type="protein sequence ID" value="MBU2692304.1"/>
    <property type="molecule type" value="Genomic_DNA"/>
</dbReference>